<evidence type="ECO:0000256" key="1">
    <source>
        <dbReference type="SAM" id="SignalP"/>
    </source>
</evidence>
<dbReference type="InterPro" id="IPR001304">
    <property type="entry name" value="C-type_lectin-like"/>
</dbReference>
<dbReference type="PROSITE" id="PS50041">
    <property type="entry name" value="C_TYPE_LECTIN_2"/>
    <property type="match status" value="1"/>
</dbReference>
<protein>
    <submittedName>
        <fullName evidence="3">Putative CTL4 isoform A</fullName>
    </submittedName>
</protein>
<accession>A0A1V1FIP1</accession>
<dbReference type="Gene3D" id="3.10.100.10">
    <property type="entry name" value="Mannose-Binding Protein A, subunit A"/>
    <property type="match status" value="1"/>
</dbReference>
<proteinExistence type="evidence at transcript level"/>
<reference evidence="3" key="1">
    <citation type="journal article" date="2017" name="PLoS ONE">
        <title>Caste-, sex-, and age-dependent expression of immune-related genes in a Japanese subterranean termite, Reticulitermes speratus.</title>
        <authorList>
            <person name="Mitaka Y."/>
            <person name="Kobayashi K."/>
            <person name="Matsuura K."/>
        </authorList>
    </citation>
    <scope>NUCLEOTIDE SEQUENCE</scope>
    <source>
        <tissue evidence="3">Whole body</tissue>
    </source>
</reference>
<dbReference type="SMART" id="SM00034">
    <property type="entry name" value="CLECT"/>
    <property type="match status" value="1"/>
</dbReference>
<feature type="domain" description="C-type lectin" evidence="2">
    <location>
        <begin position="39"/>
        <end position="200"/>
    </location>
</feature>
<gene>
    <name evidence="3" type="primary">CTL4A</name>
</gene>
<dbReference type="AlphaFoldDB" id="A0A1V1FIP1"/>
<evidence type="ECO:0000259" key="2">
    <source>
        <dbReference type="PROSITE" id="PS50041"/>
    </source>
</evidence>
<dbReference type="SUPFAM" id="SSF56436">
    <property type="entry name" value="C-type lectin-like"/>
    <property type="match status" value="1"/>
</dbReference>
<name>A0A1V1FIP1_9NEOP</name>
<feature type="chain" id="PRO_5012346698" evidence="1">
    <location>
        <begin position="21"/>
        <end position="205"/>
    </location>
</feature>
<sequence length="205" mass="22917">MARLLSCSLLVLASLCLVHTRPYHEEKHRALLRSGYVYFPGGGYYRLAYKTPVVWAEARRNCQQEGATLAVVNSEKEADNLRSLYLNNGPVKRERDGGWSDSYDTNVLAESTVDPIPTPTPDVPTPTPAPANATIHIGFHDIFIEGEYLTVRNEPLIMAGFIRWKVGYPIADDEHNCGGFDTGKFILDNPCDVKLPYVCEIPEVY</sequence>
<feature type="signal peptide" evidence="1">
    <location>
        <begin position="1"/>
        <end position="20"/>
    </location>
</feature>
<dbReference type="InterPro" id="IPR016187">
    <property type="entry name" value="CTDL_fold"/>
</dbReference>
<keyword evidence="1" id="KW-0732">Signal</keyword>
<dbReference type="InterPro" id="IPR016186">
    <property type="entry name" value="C-type_lectin-like/link_sf"/>
</dbReference>
<dbReference type="CDD" id="cd00037">
    <property type="entry name" value="CLECT"/>
    <property type="match status" value="1"/>
</dbReference>
<organism evidence="3">
    <name type="scientific">Reticulitermes speratus</name>
    <dbReference type="NCBI Taxonomy" id="60591"/>
    <lineage>
        <taxon>Eukaryota</taxon>
        <taxon>Metazoa</taxon>
        <taxon>Ecdysozoa</taxon>
        <taxon>Arthropoda</taxon>
        <taxon>Hexapoda</taxon>
        <taxon>Insecta</taxon>
        <taxon>Pterygota</taxon>
        <taxon>Neoptera</taxon>
        <taxon>Polyneoptera</taxon>
        <taxon>Dictyoptera</taxon>
        <taxon>Blattodea</taxon>
        <taxon>Blattoidea</taxon>
        <taxon>Termitoidae</taxon>
        <taxon>Rhinotermitidae</taxon>
        <taxon>Reticulitermes</taxon>
        <taxon>Frontotermes</taxon>
    </lineage>
</organism>
<dbReference type="EMBL" id="FX985241">
    <property type="protein sequence ID" value="BAX07254.1"/>
    <property type="molecule type" value="mRNA"/>
</dbReference>
<evidence type="ECO:0000313" key="3">
    <source>
        <dbReference type="EMBL" id="BAX07254.1"/>
    </source>
</evidence>